<protein>
    <submittedName>
        <fullName evidence="1">Uncharacterized protein</fullName>
    </submittedName>
</protein>
<sequence length="398" mass="42778">MIRADNRNGEVRGRRFRGSGLRVERVTDRRGGLPEALGRAASDPPERQLVLSEPLAGFLARCFYSESAQHAPIRLALAIERFELTASRTSAGPRAEVHARIAVALEDDGAETALGWVEHDAVVPASLDLVRAQEALLYQAIRAIGEALGRDEIGARAAAGGSPHGAGALPTVHAEVPRAEAVRAWSTRGSAVHFRSFTESVTSDAYGGATGLCDGVPIWSRGRQGYYASVEFLTARGTPRVVADTSWVVEKSELSMWALTLGVDALYGIFEQAVERPLFPYVGLGVQFTGGSEKLGATGYRRVPPVETFSGSTHAVRFAFGVQAVAGMEFRLSPQFAAMIEGRYHLGGNGSTAELPAKTDEAEDKAFRATLHSLVERSNYNLSGWGIAVGFRFFNTEE</sequence>
<reference evidence="1" key="1">
    <citation type="journal article" date="2020" name="mSystems">
        <title>Genome- and Community-Level Interaction Insights into Carbon Utilization and Element Cycling Functions of Hydrothermarchaeota in Hydrothermal Sediment.</title>
        <authorList>
            <person name="Zhou Z."/>
            <person name="Liu Y."/>
            <person name="Xu W."/>
            <person name="Pan J."/>
            <person name="Luo Z.H."/>
            <person name="Li M."/>
        </authorList>
    </citation>
    <scope>NUCLEOTIDE SEQUENCE [LARGE SCALE GENOMIC DNA]</scope>
    <source>
        <strain evidence="1">SpSt-381</strain>
    </source>
</reference>
<accession>A0A832MKY5</accession>
<name>A0A832MKY5_UNCEI</name>
<gene>
    <name evidence="1" type="ORF">ENR23_02735</name>
</gene>
<dbReference type="AlphaFoldDB" id="A0A832MKY5"/>
<dbReference type="EMBL" id="DSQF01000004">
    <property type="protein sequence ID" value="HGZ42336.1"/>
    <property type="molecule type" value="Genomic_DNA"/>
</dbReference>
<dbReference type="InterPro" id="IPR011250">
    <property type="entry name" value="OMP/PagP_B-barrel"/>
</dbReference>
<dbReference type="Gene3D" id="2.40.160.20">
    <property type="match status" value="1"/>
</dbReference>
<comment type="caution">
    <text evidence="1">The sequence shown here is derived from an EMBL/GenBank/DDBJ whole genome shotgun (WGS) entry which is preliminary data.</text>
</comment>
<evidence type="ECO:0000313" key="1">
    <source>
        <dbReference type="EMBL" id="HGZ42336.1"/>
    </source>
</evidence>
<proteinExistence type="predicted"/>
<dbReference type="SUPFAM" id="SSF56925">
    <property type="entry name" value="OMPA-like"/>
    <property type="match status" value="1"/>
</dbReference>
<organism evidence="1">
    <name type="scientific">Eiseniibacteriota bacterium</name>
    <dbReference type="NCBI Taxonomy" id="2212470"/>
    <lineage>
        <taxon>Bacteria</taxon>
        <taxon>Candidatus Eiseniibacteriota</taxon>
    </lineage>
</organism>